<dbReference type="EMBL" id="CP064791">
    <property type="protein sequence ID" value="QSG14428.1"/>
    <property type="molecule type" value="Genomic_DNA"/>
</dbReference>
<dbReference type="Proteomes" id="UP000663292">
    <property type="component" value="Chromosome"/>
</dbReference>
<feature type="region of interest" description="Disordered" evidence="1">
    <location>
        <begin position="179"/>
        <end position="203"/>
    </location>
</feature>
<protein>
    <recommendedName>
        <fullName evidence="4">RNA ligase domain-containing protein</fullName>
    </recommendedName>
</protein>
<keyword evidence="3" id="KW-1185">Reference proteome</keyword>
<gene>
    <name evidence="2" type="ORF">HSEST_0887</name>
</gene>
<reference evidence="2 3" key="1">
    <citation type="submission" date="2020-11" db="EMBL/GenBank/DDBJ databases">
        <title>Carbohydrate-dependent, anaerobic sulfur respiration: A novel catabolism in halophilic archaea.</title>
        <authorList>
            <person name="Sorokin D.Y."/>
            <person name="Messina E."/>
            <person name="Smedile F."/>
            <person name="La Cono V."/>
            <person name="Hallsworth J.E."/>
            <person name="Yakimov M.M."/>
        </authorList>
    </citation>
    <scope>NUCLEOTIDE SEQUENCE [LARGE SCALE GENOMIC DNA]</scope>
    <source>
        <strain evidence="2 3">HSR-Est</strain>
    </source>
</reference>
<evidence type="ECO:0008006" key="4">
    <source>
        <dbReference type="Google" id="ProtNLM"/>
    </source>
</evidence>
<dbReference type="AlphaFoldDB" id="A0A897NNV3"/>
<feature type="compositionally biased region" description="Basic and acidic residues" evidence="1">
    <location>
        <begin position="179"/>
        <end position="189"/>
    </location>
</feature>
<sequence>MDPFPTCVDMAEDPTTGTGHHWLLEYVEGEPLRFTLQTDGQLQFGGAQRYEDGSEPPAIGPAIETVRSAFRRDAFREAVAEPASVTFYGVATCQHRIDYDWDRLPSFLGYDVRVPARGGLLAPENANASFDRLGLTPAPPLDRERRADAIDSGRETFPDSDWADRAVAGIVHADKHGWRGRLLDPDRPSKPTASFESPESTAEALVTDELATTAGVEAALRRIARRHRATLAAAGVDPASPAFRRAVAEVLQRRGDRRTSD</sequence>
<evidence type="ECO:0000256" key="1">
    <source>
        <dbReference type="SAM" id="MobiDB-lite"/>
    </source>
</evidence>
<feature type="compositionally biased region" description="Polar residues" evidence="1">
    <location>
        <begin position="191"/>
        <end position="200"/>
    </location>
</feature>
<organism evidence="2 3">
    <name type="scientific">Halapricum desulfuricans</name>
    <dbReference type="NCBI Taxonomy" id="2841257"/>
    <lineage>
        <taxon>Archaea</taxon>
        <taxon>Methanobacteriati</taxon>
        <taxon>Methanobacteriota</taxon>
        <taxon>Stenosarchaea group</taxon>
        <taxon>Halobacteria</taxon>
        <taxon>Halobacteriales</taxon>
        <taxon>Haloarculaceae</taxon>
        <taxon>Halapricum</taxon>
    </lineage>
</organism>
<accession>A0A897NNV3</accession>
<evidence type="ECO:0000313" key="3">
    <source>
        <dbReference type="Proteomes" id="UP000663292"/>
    </source>
</evidence>
<evidence type="ECO:0000313" key="2">
    <source>
        <dbReference type="EMBL" id="QSG14428.1"/>
    </source>
</evidence>
<proteinExistence type="predicted"/>
<name>A0A897NNV3_9EURY</name>